<reference evidence="1 2" key="1">
    <citation type="submission" date="2018-06" db="EMBL/GenBank/DDBJ databases">
        <title>ACT-28, a chromosomally-encoded AmpC with carbapenemase activity from Enterobacter kobei.</title>
        <authorList>
            <person name="Jousset A.B."/>
            <person name="Oueslati S."/>
            <person name="Bernabeu S."/>
            <person name="Takissian J."/>
            <person name="Creton E."/>
            <person name="Vogel A."/>
            <person name="Cotellon G."/>
            <person name="Bonnin R.A."/>
            <person name="Dortet L."/>
            <person name="Naas T."/>
        </authorList>
    </citation>
    <scope>NUCLEOTIDE SEQUENCE [LARGE SCALE GENOMIC DNA]</scope>
    <source>
        <strain evidence="1 2">99B3</strain>
    </source>
</reference>
<evidence type="ECO:0000313" key="1">
    <source>
        <dbReference type="EMBL" id="RAZ62843.1"/>
    </source>
</evidence>
<dbReference type="EMBL" id="QMDH01000054">
    <property type="protein sequence ID" value="RAZ62843.1"/>
    <property type="molecule type" value="Genomic_DNA"/>
</dbReference>
<protein>
    <submittedName>
        <fullName evidence="1">Uncharacterized protein</fullName>
    </submittedName>
</protein>
<comment type="caution">
    <text evidence="1">The sequence shown here is derived from an EMBL/GenBank/DDBJ whole genome shotgun (WGS) entry which is preliminary data.</text>
</comment>
<dbReference type="Proteomes" id="UP000251576">
    <property type="component" value="Unassembled WGS sequence"/>
</dbReference>
<evidence type="ECO:0000313" key="2">
    <source>
        <dbReference type="Proteomes" id="UP000251576"/>
    </source>
</evidence>
<gene>
    <name evidence="1" type="ORF">DP202_22585</name>
</gene>
<proteinExistence type="predicted"/>
<accession>A0A330GA96</accession>
<sequence>MYILELIQPGDCLGYQDRDLAAKLENLLGHLESAFCDANIALNFFLLEFSNGPSKITSEQYRQELEERKIIHHQVCQELGDQTHANYDKIRFEVDRRFKTEKWKNGELPKSHQHRIKFLHARSFLYALDNIDKFLKVLANSDGAPQRIAELHLQLKSDFPDLTGVRNTSHHMEDRARGLDAQKVPQPLKLKPVNADFIVGSQGDLILDNLHGSKYGCTKANGYYGVVDVSLDSLLKVQSIIQNVFDAFEWVGFRHHLPR</sequence>
<name>A0A330GA96_ENTCL</name>
<organism evidence="1 2">
    <name type="scientific">Enterobacter cloacae</name>
    <dbReference type="NCBI Taxonomy" id="550"/>
    <lineage>
        <taxon>Bacteria</taxon>
        <taxon>Pseudomonadati</taxon>
        <taxon>Pseudomonadota</taxon>
        <taxon>Gammaproteobacteria</taxon>
        <taxon>Enterobacterales</taxon>
        <taxon>Enterobacteriaceae</taxon>
        <taxon>Enterobacter</taxon>
        <taxon>Enterobacter cloacae complex</taxon>
    </lineage>
</organism>
<dbReference type="RefSeq" id="WP_077064558.1">
    <property type="nucleotide sequence ID" value="NZ_CABMNQ010000054.1"/>
</dbReference>
<dbReference type="AlphaFoldDB" id="A0A330GA96"/>
<dbReference type="GeneID" id="63142998"/>